<evidence type="ECO:0000256" key="1">
    <source>
        <dbReference type="ARBA" id="ARBA00038215"/>
    </source>
</evidence>
<feature type="domain" description="Beta-lactamase-related" evidence="3">
    <location>
        <begin position="77"/>
        <end position="356"/>
    </location>
</feature>
<evidence type="ECO:0000313" key="5">
    <source>
        <dbReference type="Proteomes" id="UP001309876"/>
    </source>
</evidence>
<evidence type="ECO:0000256" key="2">
    <source>
        <dbReference type="SAM" id="SignalP"/>
    </source>
</evidence>
<dbReference type="Gene3D" id="3.40.710.10">
    <property type="entry name" value="DD-peptidase/beta-lactamase superfamily"/>
    <property type="match status" value="1"/>
</dbReference>
<keyword evidence="2" id="KW-0732">Signal</keyword>
<dbReference type="PANTHER" id="PTHR46825:SF7">
    <property type="entry name" value="D-ALANYL-D-ALANINE CARBOXYPEPTIDASE"/>
    <property type="match status" value="1"/>
</dbReference>
<feature type="chain" id="PRO_5043033017" description="Beta-lactamase-related domain-containing protein" evidence="2">
    <location>
        <begin position="22"/>
        <end position="403"/>
    </location>
</feature>
<evidence type="ECO:0000259" key="3">
    <source>
        <dbReference type="Pfam" id="PF00144"/>
    </source>
</evidence>
<feature type="signal peptide" evidence="2">
    <location>
        <begin position="1"/>
        <end position="21"/>
    </location>
</feature>
<evidence type="ECO:0000313" key="4">
    <source>
        <dbReference type="EMBL" id="KAK5080398.1"/>
    </source>
</evidence>
<comment type="similarity">
    <text evidence="1">Belongs to the peptidase S12 family.</text>
</comment>
<comment type="caution">
    <text evidence="4">The sequence shown here is derived from an EMBL/GenBank/DDBJ whole genome shotgun (WGS) entry which is preliminary data.</text>
</comment>
<gene>
    <name evidence="4" type="ORF">LTR05_008647</name>
</gene>
<dbReference type="PANTHER" id="PTHR46825">
    <property type="entry name" value="D-ALANYL-D-ALANINE-CARBOXYPEPTIDASE/ENDOPEPTIDASE AMPH"/>
    <property type="match status" value="1"/>
</dbReference>
<dbReference type="Proteomes" id="UP001309876">
    <property type="component" value="Unassembled WGS sequence"/>
</dbReference>
<name>A0AAN7SMS1_9EURO</name>
<protein>
    <recommendedName>
        <fullName evidence="3">Beta-lactamase-related domain-containing protein</fullName>
    </recommendedName>
</protein>
<dbReference type="InterPro" id="IPR012338">
    <property type="entry name" value="Beta-lactam/transpept-like"/>
</dbReference>
<proteinExistence type="inferred from homology"/>
<dbReference type="InterPro" id="IPR001466">
    <property type="entry name" value="Beta-lactam-related"/>
</dbReference>
<accession>A0AAN7SMS1</accession>
<reference evidence="4 5" key="1">
    <citation type="submission" date="2023-08" db="EMBL/GenBank/DDBJ databases">
        <title>Black Yeasts Isolated from many extreme environments.</title>
        <authorList>
            <person name="Coleine C."/>
            <person name="Stajich J.E."/>
            <person name="Selbmann L."/>
        </authorList>
    </citation>
    <scope>NUCLEOTIDE SEQUENCE [LARGE SCALE GENOMIC DNA]</scope>
    <source>
        <strain evidence="4 5">CCFEE 5910</strain>
    </source>
</reference>
<dbReference type="AlphaFoldDB" id="A0AAN7SMS1"/>
<keyword evidence="5" id="KW-1185">Reference proteome</keyword>
<sequence length="403" mass="44651">MLRLFGIHVLLAIFLIHGSSSQTCPQWVESMLEAALANSTTWPGIQLTLSSPYCGLDCTTSVQSKADRFADEPALLDDTPWRIASITKTFTAVAILKLVERGQLDLYAPAVQYLPDWAVELLEQSQGVINASQITTWQLLHHTSGLGDFASDPRWMEEVLNSPQHVWTQRSLFEWSTANSTSVGYPGEVFHYSDTGYTLLGLILEVVTETDLAAAVRRLTGLDDLGMLSTWWELLEPQPKDSSQRAGQYYNTIDVTHYNPTFDLYAAGGLVSNSKDLNRFGRALFEGRLLDEKVMQLMYSLEPSRFYGCGIANYSFAGQQAWGHTGFWHSCLFWVPSLDLAISGTGNQAAGNPFDIDKLVQNVIDHGCNPMEVARQGLDSNGGEKVPIDLMRSTMPVSQLIVD</sequence>
<dbReference type="SUPFAM" id="SSF56601">
    <property type="entry name" value="beta-lactamase/transpeptidase-like"/>
    <property type="match status" value="1"/>
</dbReference>
<dbReference type="InterPro" id="IPR050491">
    <property type="entry name" value="AmpC-like"/>
</dbReference>
<dbReference type="Pfam" id="PF00144">
    <property type="entry name" value="Beta-lactamase"/>
    <property type="match status" value="1"/>
</dbReference>
<dbReference type="EMBL" id="JAVRRJ010000015">
    <property type="protein sequence ID" value="KAK5080398.1"/>
    <property type="molecule type" value="Genomic_DNA"/>
</dbReference>
<organism evidence="4 5">
    <name type="scientific">Lithohypha guttulata</name>
    <dbReference type="NCBI Taxonomy" id="1690604"/>
    <lineage>
        <taxon>Eukaryota</taxon>
        <taxon>Fungi</taxon>
        <taxon>Dikarya</taxon>
        <taxon>Ascomycota</taxon>
        <taxon>Pezizomycotina</taxon>
        <taxon>Eurotiomycetes</taxon>
        <taxon>Chaetothyriomycetidae</taxon>
        <taxon>Chaetothyriales</taxon>
        <taxon>Trichomeriaceae</taxon>
        <taxon>Lithohypha</taxon>
    </lineage>
</organism>